<evidence type="ECO:0000256" key="9">
    <source>
        <dbReference type="PROSITE-ProRule" id="PRU00473"/>
    </source>
</evidence>
<dbReference type="InterPro" id="IPR013783">
    <property type="entry name" value="Ig-like_fold"/>
</dbReference>
<dbReference type="PANTHER" id="PTHR30329:SF21">
    <property type="entry name" value="LIPOPROTEIN YIAD-RELATED"/>
    <property type="match status" value="1"/>
</dbReference>
<dbReference type="GO" id="GO:0009279">
    <property type="term" value="C:cell outer membrane"/>
    <property type="evidence" value="ECO:0007669"/>
    <property type="project" value="UniProtKB-SubCell"/>
</dbReference>
<keyword evidence="4" id="KW-0812">Transmembrane</keyword>
<evidence type="ECO:0000256" key="7">
    <source>
        <dbReference type="ARBA" id="ARBA00023136"/>
    </source>
</evidence>
<reference evidence="11 12" key="1">
    <citation type="journal article" date="2016" name="Nat. Commun.">
        <title>Thousands of microbial genomes shed light on interconnected biogeochemical processes in an aquifer system.</title>
        <authorList>
            <person name="Anantharaman K."/>
            <person name="Brown C.T."/>
            <person name="Hug L.A."/>
            <person name="Sharon I."/>
            <person name="Castelle C.J."/>
            <person name="Probst A.J."/>
            <person name="Thomas B.C."/>
            <person name="Singh A."/>
            <person name="Wilkins M.J."/>
            <person name="Karaoz U."/>
            <person name="Brodie E.L."/>
            <person name="Williams K.H."/>
            <person name="Hubbard S.S."/>
            <person name="Banfield J.F."/>
        </authorList>
    </citation>
    <scope>NUCLEOTIDE SEQUENCE [LARGE SCALE GENOMIC DNA]</scope>
</reference>
<name>A0A1F5RDF4_9BACT</name>
<evidence type="ECO:0000256" key="6">
    <source>
        <dbReference type="ARBA" id="ARBA00023114"/>
    </source>
</evidence>
<dbReference type="InterPro" id="IPR006665">
    <property type="entry name" value="OmpA-like"/>
</dbReference>
<sequence>MKKIIMSALVLISFCLSWGQAIKFEFSNIQFRTGRASIDPKTYPALDSLAEFLKNSGAKIEVAGHTDNVGGSRANQRLSQQRAEAARRYLISRHRIPASQLVAKGYGDLFSLVPNLTAEYRARNRRVEITILSKIRTARLSYIQGNVFTRKQGISSWQPAVLDQVLTIQDEVVTDSLGRAEITFDNGTRIKVLPRSDVVITKQSWSEKEGAGDTELKLLTGRTLSRVSKLRNSRERFLVTTPTAVAGSRGAEFIVEQKPDRTALLSVWESNVSWQWPAAGSMEREVPSGKGCLCRYGQQPEPPVDLPAPPFPKSPAANDTFFYNPDRTRSITYHWSKPADIKAHLLVWQDADQNEVLVDAVVSNDSFKMAPPKADKIYWSLTAVDSVGFEGQPWPSRVLYLSRKLDNPQLEIINPRPDQKIPSAATLVAGLSEYKAVVTINGQTLSTQNDGGFSQPLKLTPGINNIIVTSTDRAGNTASMSFSVVSSPLKRYELQPFGAGIKLLGGDLDDSEIGFLAGLKVGYNLSEKIGIGVLSGYGQAGAKNVGAPSQEYLTAIMAAGAWGKYTFAPEAAVTPYLTAEAGAILWKNQYNDATIYESNSPFVVIGPGVRFNLNPGIGLQVEGKGGFMANNDPNSGPLDANNLFLVGSFAVCFGF</sequence>
<evidence type="ECO:0000313" key="12">
    <source>
        <dbReference type="Proteomes" id="UP000177230"/>
    </source>
</evidence>
<dbReference type="PROSITE" id="PS01068">
    <property type="entry name" value="OMPA_1"/>
    <property type="match status" value="1"/>
</dbReference>
<dbReference type="InterPro" id="IPR006860">
    <property type="entry name" value="FecR"/>
</dbReference>
<dbReference type="Gene3D" id="3.30.1330.60">
    <property type="entry name" value="OmpA-like domain"/>
    <property type="match status" value="1"/>
</dbReference>
<dbReference type="SUPFAM" id="SSF103088">
    <property type="entry name" value="OmpA-like"/>
    <property type="match status" value="1"/>
</dbReference>
<comment type="subcellular location">
    <subcellularLocation>
        <location evidence="1">Cell outer membrane</location>
        <topology evidence="1">Multi-pass membrane protein</topology>
    </subcellularLocation>
</comment>
<evidence type="ECO:0000256" key="1">
    <source>
        <dbReference type="ARBA" id="ARBA00004571"/>
    </source>
</evidence>
<dbReference type="Pfam" id="PF04773">
    <property type="entry name" value="FecR"/>
    <property type="match status" value="1"/>
</dbReference>
<dbReference type="PRINTS" id="PR01021">
    <property type="entry name" value="OMPADOMAIN"/>
</dbReference>
<keyword evidence="8" id="KW-0998">Cell outer membrane</keyword>
<accession>A0A1F5RDF4</accession>
<evidence type="ECO:0000256" key="2">
    <source>
        <dbReference type="ARBA" id="ARBA00022448"/>
    </source>
</evidence>
<dbReference type="AlphaFoldDB" id="A0A1F5RDF4"/>
<comment type="caution">
    <text evidence="11">The sequence shown here is derived from an EMBL/GenBank/DDBJ whole genome shotgun (WGS) entry which is preliminary data.</text>
</comment>
<dbReference type="GO" id="GO:0046930">
    <property type="term" value="C:pore complex"/>
    <property type="evidence" value="ECO:0007669"/>
    <property type="project" value="UniProtKB-KW"/>
</dbReference>
<dbReference type="EMBL" id="MFFM01000034">
    <property type="protein sequence ID" value="OGF12083.1"/>
    <property type="molecule type" value="Genomic_DNA"/>
</dbReference>
<dbReference type="Gene3D" id="2.40.160.20">
    <property type="match status" value="1"/>
</dbReference>
<evidence type="ECO:0000256" key="5">
    <source>
        <dbReference type="ARBA" id="ARBA00023065"/>
    </source>
</evidence>
<gene>
    <name evidence="11" type="ORF">A2024_03600</name>
</gene>
<feature type="domain" description="OmpA-like" evidence="10">
    <location>
        <begin position="18"/>
        <end position="135"/>
    </location>
</feature>
<keyword evidence="2" id="KW-0813">Transport</keyword>
<dbReference type="InterPro" id="IPR011250">
    <property type="entry name" value="OMP/PagP_B-barrel"/>
</dbReference>
<dbReference type="Gene3D" id="2.60.120.1440">
    <property type="match status" value="1"/>
</dbReference>
<dbReference type="Gene3D" id="2.60.40.10">
    <property type="entry name" value="Immunoglobulins"/>
    <property type="match status" value="1"/>
</dbReference>
<protein>
    <recommendedName>
        <fullName evidence="10">OmpA-like domain-containing protein</fullName>
    </recommendedName>
</protein>
<dbReference type="InterPro" id="IPR006690">
    <property type="entry name" value="OMPA-like_CS"/>
</dbReference>
<organism evidence="11 12">
    <name type="scientific">Candidatus Edwardsbacteria bacterium GWF2_54_11</name>
    <dbReference type="NCBI Taxonomy" id="1817851"/>
    <lineage>
        <taxon>Bacteria</taxon>
        <taxon>Candidatus Edwardsiibacteriota</taxon>
    </lineage>
</organism>
<dbReference type="PANTHER" id="PTHR30329">
    <property type="entry name" value="STATOR ELEMENT OF FLAGELLAR MOTOR COMPLEX"/>
    <property type="match status" value="1"/>
</dbReference>
<dbReference type="Pfam" id="PF09136">
    <property type="entry name" value="Glucodextran_B"/>
    <property type="match status" value="1"/>
</dbReference>
<dbReference type="InterPro" id="IPR036737">
    <property type="entry name" value="OmpA-like_sf"/>
</dbReference>
<keyword evidence="5" id="KW-0406">Ion transport</keyword>
<evidence type="ECO:0000256" key="3">
    <source>
        <dbReference type="ARBA" id="ARBA00022452"/>
    </source>
</evidence>
<dbReference type="GO" id="GO:0015288">
    <property type="term" value="F:porin activity"/>
    <property type="evidence" value="ECO:0007669"/>
    <property type="project" value="UniProtKB-KW"/>
</dbReference>
<dbReference type="SUPFAM" id="SSF56925">
    <property type="entry name" value="OMPA-like"/>
    <property type="match status" value="1"/>
</dbReference>
<keyword evidence="3" id="KW-1134">Transmembrane beta strand</keyword>
<keyword evidence="6" id="KW-0626">Porin</keyword>
<dbReference type="InterPro" id="IPR050330">
    <property type="entry name" value="Bact_OuterMem_StrucFunc"/>
</dbReference>
<dbReference type="PROSITE" id="PS51123">
    <property type="entry name" value="OMPA_2"/>
    <property type="match status" value="1"/>
</dbReference>
<evidence type="ECO:0000313" key="11">
    <source>
        <dbReference type="EMBL" id="OGF12083.1"/>
    </source>
</evidence>
<dbReference type="InterPro" id="IPR006664">
    <property type="entry name" value="OMP_bac"/>
</dbReference>
<evidence type="ECO:0000256" key="4">
    <source>
        <dbReference type="ARBA" id="ARBA00022692"/>
    </source>
</evidence>
<dbReference type="GO" id="GO:0006811">
    <property type="term" value="P:monoatomic ion transport"/>
    <property type="evidence" value="ECO:0007669"/>
    <property type="project" value="UniProtKB-KW"/>
</dbReference>
<keyword evidence="7 9" id="KW-0472">Membrane</keyword>
<dbReference type="CDD" id="cd07185">
    <property type="entry name" value="OmpA_C-like"/>
    <property type="match status" value="1"/>
</dbReference>
<dbReference type="Proteomes" id="UP000177230">
    <property type="component" value="Unassembled WGS sequence"/>
</dbReference>
<evidence type="ECO:0000256" key="8">
    <source>
        <dbReference type="ARBA" id="ARBA00023237"/>
    </source>
</evidence>
<proteinExistence type="predicted"/>
<dbReference type="Pfam" id="PF00691">
    <property type="entry name" value="OmpA"/>
    <property type="match status" value="1"/>
</dbReference>
<evidence type="ECO:0000259" key="10">
    <source>
        <dbReference type="PROSITE" id="PS51123"/>
    </source>
</evidence>